<dbReference type="GeneID" id="64636415"/>
<comment type="caution">
    <text evidence="1">The sequence shown here is derived from an EMBL/GenBank/DDBJ whole genome shotgun (WGS) entry which is preliminary data.</text>
</comment>
<evidence type="ECO:0000313" key="2">
    <source>
        <dbReference type="Proteomes" id="UP000807769"/>
    </source>
</evidence>
<protein>
    <submittedName>
        <fullName evidence="1">Uncharacterized protein</fullName>
    </submittedName>
</protein>
<evidence type="ECO:0000313" key="1">
    <source>
        <dbReference type="EMBL" id="KAG1818220.1"/>
    </source>
</evidence>
<gene>
    <name evidence="1" type="ORF">BJ212DRAFT_1587207</name>
</gene>
<dbReference type="Proteomes" id="UP000807769">
    <property type="component" value="Unassembled WGS sequence"/>
</dbReference>
<organism evidence="1 2">
    <name type="scientific">Suillus subaureus</name>
    <dbReference type="NCBI Taxonomy" id="48587"/>
    <lineage>
        <taxon>Eukaryota</taxon>
        <taxon>Fungi</taxon>
        <taxon>Dikarya</taxon>
        <taxon>Basidiomycota</taxon>
        <taxon>Agaricomycotina</taxon>
        <taxon>Agaricomycetes</taxon>
        <taxon>Agaricomycetidae</taxon>
        <taxon>Boletales</taxon>
        <taxon>Suillineae</taxon>
        <taxon>Suillaceae</taxon>
        <taxon>Suillus</taxon>
    </lineage>
</organism>
<keyword evidence="2" id="KW-1185">Reference proteome</keyword>
<reference evidence="1" key="1">
    <citation type="journal article" date="2020" name="New Phytol.">
        <title>Comparative genomics reveals dynamic genome evolution in host specialist ectomycorrhizal fungi.</title>
        <authorList>
            <person name="Lofgren L.A."/>
            <person name="Nguyen N.H."/>
            <person name="Vilgalys R."/>
            <person name="Ruytinx J."/>
            <person name="Liao H.L."/>
            <person name="Branco S."/>
            <person name="Kuo A."/>
            <person name="LaButti K."/>
            <person name="Lipzen A."/>
            <person name="Andreopoulos W."/>
            <person name="Pangilinan J."/>
            <person name="Riley R."/>
            <person name="Hundley H."/>
            <person name="Na H."/>
            <person name="Barry K."/>
            <person name="Grigoriev I.V."/>
            <person name="Stajich J.E."/>
            <person name="Kennedy P.G."/>
        </authorList>
    </citation>
    <scope>NUCLEOTIDE SEQUENCE</scope>
    <source>
        <strain evidence="1">MN1</strain>
    </source>
</reference>
<name>A0A9P7ED76_9AGAM</name>
<proteinExistence type="predicted"/>
<sequence>MTTHVAIKHLQRQLELDETFRRQQFTRDLELFFLRERSRGRSLIRYETEELQHAQAMMHGAAWVLLTLAVQLDVISVIEVKNRWPGSKLRARSVNDGDILLSLVSKKLMQLLEGFGQWQFQADRSESLPRASTWRRCVPHSSNKLTHASTSSLSARLKTPTHILASIFSSAWMRRQKRRSVVITVVPPQHGYCASPARLV</sequence>
<accession>A0A9P7ED76</accession>
<dbReference type="AlphaFoldDB" id="A0A9P7ED76"/>
<dbReference type="RefSeq" id="XP_041194280.1">
    <property type="nucleotide sequence ID" value="XM_041342399.1"/>
</dbReference>
<dbReference type="EMBL" id="JABBWG010000012">
    <property type="protein sequence ID" value="KAG1818220.1"/>
    <property type="molecule type" value="Genomic_DNA"/>
</dbReference>